<dbReference type="Pfam" id="PF02195">
    <property type="entry name" value="ParB_N"/>
    <property type="match status" value="1"/>
</dbReference>
<feature type="domain" description="ParB-like N-terminal" evidence="2">
    <location>
        <begin position="45"/>
        <end position="138"/>
    </location>
</feature>
<keyword evidence="4" id="KW-1185">Reference proteome</keyword>
<dbReference type="Gene3D" id="1.10.10.2830">
    <property type="match status" value="1"/>
</dbReference>
<dbReference type="InterPro" id="IPR050336">
    <property type="entry name" value="Chromosome_partition/occlusion"/>
</dbReference>
<dbReference type="Proteomes" id="UP000199555">
    <property type="component" value="Unassembled WGS sequence"/>
</dbReference>
<organism evidence="3 4">
    <name type="scientific">Paracoccus chinensis</name>
    <dbReference type="NCBI Taxonomy" id="525640"/>
    <lineage>
        <taxon>Bacteria</taxon>
        <taxon>Pseudomonadati</taxon>
        <taxon>Pseudomonadota</taxon>
        <taxon>Alphaproteobacteria</taxon>
        <taxon>Rhodobacterales</taxon>
        <taxon>Paracoccaceae</taxon>
        <taxon>Paracoccus</taxon>
    </lineage>
</organism>
<dbReference type="Gene3D" id="3.90.1530.30">
    <property type="match status" value="1"/>
</dbReference>
<dbReference type="Pfam" id="PF07506">
    <property type="entry name" value="RepB"/>
    <property type="match status" value="1"/>
</dbReference>
<dbReference type="SUPFAM" id="SSF109709">
    <property type="entry name" value="KorB DNA-binding domain-like"/>
    <property type="match status" value="1"/>
</dbReference>
<dbReference type="EMBL" id="FNGE01000023">
    <property type="protein sequence ID" value="SDL76594.1"/>
    <property type="molecule type" value="Genomic_DNA"/>
</dbReference>
<dbReference type="InterPro" id="IPR003115">
    <property type="entry name" value="ParB_N"/>
</dbReference>
<dbReference type="InterPro" id="IPR004437">
    <property type="entry name" value="ParB/RepB/Spo0J"/>
</dbReference>
<sequence>MGRKNLLDLTLEAHAPAPDVTGTSSVPVMASLRDTMRQLGESGIQDLDPASIEASDLQDRLLIDQESIAELAESIRRHGQQVPVLVRPIPGQFNRYKIVYGRRRLAAVRLLGNGTRVKAIVRSLDDKTAIIAQGQENSLRLDPSFIEKSVFIGAMREAGYDRTVIQEALGLSRQAVSTYTVVLDALPYSVIEAIGPAHDVGRRPWTELAQLARDDGIDLKSIVQSCRGELDRCENSNQRFEIIRKKAVEAKGGGNHSNNSRLVHHGSSTVDLKLGDGRRLGKVRTGPHAVQMQLSLKDHPEFGHWIGSNAERIVRELHERWLDESGQRS</sequence>
<comment type="similarity">
    <text evidence="1">Belongs to the ParB family.</text>
</comment>
<dbReference type="CDD" id="cd16405">
    <property type="entry name" value="RepB_like_N"/>
    <property type="match status" value="1"/>
</dbReference>
<dbReference type="PANTHER" id="PTHR33375:SF1">
    <property type="entry name" value="CHROMOSOME-PARTITIONING PROTEIN PARB-RELATED"/>
    <property type="match status" value="1"/>
</dbReference>
<dbReference type="AlphaFoldDB" id="A0A1G9MR58"/>
<dbReference type="SMART" id="SM00470">
    <property type="entry name" value="ParB"/>
    <property type="match status" value="1"/>
</dbReference>
<dbReference type="InterPro" id="IPR017819">
    <property type="entry name" value="Plasmid_partition_RepB"/>
</dbReference>
<dbReference type="InterPro" id="IPR036086">
    <property type="entry name" value="ParB/Sulfiredoxin_sf"/>
</dbReference>
<dbReference type="NCBIfam" id="TIGR03454">
    <property type="entry name" value="partition_RepB"/>
    <property type="match status" value="1"/>
</dbReference>
<gene>
    <name evidence="3" type="ORF">SAMN04487971_1236</name>
</gene>
<evidence type="ECO:0000313" key="3">
    <source>
        <dbReference type="EMBL" id="SDL76594.1"/>
    </source>
</evidence>
<evidence type="ECO:0000313" key="4">
    <source>
        <dbReference type="Proteomes" id="UP000199555"/>
    </source>
</evidence>
<dbReference type="InterPro" id="IPR011111">
    <property type="entry name" value="Plasmid_RepB"/>
</dbReference>
<dbReference type="RefSeq" id="WP_090757230.1">
    <property type="nucleotide sequence ID" value="NZ_FNGE01000023.1"/>
</dbReference>
<evidence type="ECO:0000256" key="1">
    <source>
        <dbReference type="ARBA" id="ARBA00006295"/>
    </source>
</evidence>
<dbReference type="GO" id="GO:0003677">
    <property type="term" value="F:DNA binding"/>
    <property type="evidence" value="ECO:0007669"/>
    <property type="project" value="InterPro"/>
</dbReference>
<proteinExistence type="inferred from homology"/>
<dbReference type="InterPro" id="IPR037972">
    <property type="entry name" value="RepB_N"/>
</dbReference>
<accession>A0A1G9MR58</accession>
<dbReference type="GO" id="GO:0007059">
    <property type="term" value="P:chromosome segregation"/>
    <property type="evidence" value="ECO:0007669"/>
    <property type="project" value="TreeGrafter"/>
</dbReference>
<reference evidence="4" key="1">
    <citation type="submission" date="2016-10" db="EMBL/GenBank/DDBJ databases">
        <authorList>
            <person name="Varghese N."/>
            <person name="Submissions S."/>
        </authorList>
    </citation>
    <scope>NUCLEOTIDE SEQUENCE [LARGE SCALE GENOMIC DNA]</scope>
    <source>
        <strain evidence="4">CGMCC 1.7655</strain>
    </source>
</reference>
<evidence type="ECO:0000259" key="2">
    <source>
        <dbReference type="SMART" id="SM00470"/>
    </source>
</evidence>
<dbReference type="NCBIfam" id="TIGR00180">
    <property type="entry name" value="parB_part"/>
    <property type="match status" value="1"/>
</dbReference>
<dbReference type="SUPFAM" id="SSF110849">
    <property type="entry name" value="ParB/Sulfiredoxin"/>
    <property type="match status" value="1"/>
</dbReference>
<dbReference type="STRING" id="525640.SAMN04487971_1236"/>
<dbReference type="OrthoDB" id="7908920at2"/>
<name>A0A1G9MR58_9RHOB</name>
<dbReference type="GO" id="GO:0005694">
    <property type="term" value="C:chromosome"/>
    <property type="evidence" value="ECO:0007669"/>
    <property type="project" value="TreeGrafter"/>
</dbReference>
<dbReference type="PANTHER" id="PTHR33375">
    <property type="entry name" value="CHROMOSOME-PARTITIONING PROTEIN PARB-RELATED"/>
    <property type="match status" value="1"/>
</dbReference>
<protein>
    <submittedName>
        <fullName evidence="3">Chromosome partitioning protein, ParB family</fullName>
    </submittedName>
</protein>